<dbReference type="InterPro" id="IPR050272">
    <property type="entry name" value="Isochorismatase-like_hydrls"/>
</dbReference>
<dbReference type="RefSeq" id="WP_133035410.1">
    <property type="nucleotide sequence ID" value="NZ_BAABEI010000012.1"/>
</dbReference>
<evidence type="ECO:0000256" key="1">
    <source>
        <dbReference type="ARBA" id="ARBA00022801"/>
    </source>
</evidence>
<organism evidence="3 4">
    <name type="scientific">Shinella granuli</name>
    <dbReference type="NCBI Taxonomy" id="323621"/>
    <lineage>
        <taxon>Bacteria</taxon>
        <taxon>Pseudomonadati</taxon>
        <taxon>Pseudomonadota</taxon>
        <taxon>Alphaproteobacteria</taxon>
        <taxon>Hyphomicrobiales</taxon>
        <taxon>Rhizobiaceae</taxon>
        <taxon>Shinella</taxon>
    </lineage>
</organism>
<dbReference type="EMBL" id="SLVX01000013">
    <property type="protein sequence ID" value="TCN41573.1"/>
    <property type="molecule type" value="Genomic_DNA"/>
</dbReference>
<evidence type="ECO:0000259" key="2">
    <source>
        <dbReference type="Pfam" id="PF00857"/>
    </source>
</evidence>
<keyword evidence="4" id="KW-1185">Reference proteome</keyword>
<name>A0A4R2CLQ2_SHIGR</name>
<dbReference type="CDD" id="cd01014">
    <property type="entry name" value="nicotinamidase_related"/>
    <property type="match status" value="1"/>
</dbReference>
<dbReference type="Proteomes" id="UP000295351">
    <property type="component" value="Unassembled WGS sequence"/>
</dbReference>
<accession>A0A4R2CLQ2</accession>
<proteinExistence type="predicted"/>
<reference evidence="3 4" key="1">
    <citation type="submission" date="2019-03" db="EMBL/GenBank/DDBJ databases">
        <title>Genomic Encyclopedia of Type Strains, Phase IV (KMG-IV): sequencing the most valuable type-strain genomes for metagenomic binning, comparative biology and taxonomic classification.</title>
        <authorList>
            <person name="Goeker M."/>
        </authorList>
    </citation>
    <scope>NUCLEOTIDE SEQUENCE [LARGE SCALE GENOMIC DNA]</scope>
    <source>
        <strain evidence="3 4">DSM 18401</strain>
    </source>
</reference>
<comment type="caution">
    <text evidence="3">The sequence shown here is derived from an EMBL/GenBank/DDBJ whole genome shotgun (WGS) entry which is preliminary data.</text>
</comment>
<evidence type="ECO:0000313" key="3">
    <source>
        <dbReference type="EMBL" id="TCN41573.1"/>
    </source>
</evidence>
<dbReference type="InterPro" id="IPR036380">
    <property type="entry name" value="Isochorismatase-like_sf"/>
</dbReference>
<sequence length="181" mass="18995">MSKRAIIIVDLQKDYLATGSFALAGIDAAAANAARIIEAGRGRGDRIIHVHHIAREAASPLFAPGTEGIEPIPAVTPREDDTVIVKNHPNSFRGTALDETLRNDGIEDVVVVGAMSDVCIDATARAAADLGYNLTVVHDACATRDKAFGDSLVPAAQVHATIMSALEFGYGKVTTTADFLS</sequence>
<dbReference type="AlphaFoldDB" id="A0A4R2CLQ2"/>
<gene>
    <name evidence="3" type="ORF">EV665_113169</name>
</gene>
<dbReference type="Pfam" id="PF00857">
    <property type="entry name" value="Isochorismatase"/>
    <property type="match status" value="1"/>
</dbReference>
<dbReference type="SUPFAM" id="SSF52499">
    <property type="entry name" value="Isochorismatase-like hydrolases"/>
    <property type="match status" value="1"/>
</dbReference>
<dbReference type="PANTHER" id="PTHR43540">
    <property type="entry name" value="PEROXYUREIDOACRYLATE/UREIDOACRYLATE AMIDOHYDROLASE-RELATED"/>
    <property type="match status" value="1"/>
</dbReference>
<dbReference type="Gene3D" id="3.40.50.850">
    <property type="entry name" value="Isochorismatase-like"/>
    <property type="match status" value="1"/>
</dbReference>
<evidence type="ECO:0000313" key="4">
    <source>
        <dbReference type="Proteomes" id="UP000295351"/>
    </source>
</evidence>
<dbReference type="GO" id="GO:0016787">
    <property type="term" value="F:hydrolase activity"/>
    <property type="evidence" value="ECO:0007669"/>
    <property type="project" value="UniProtKB-KW"/>
</dbReference>
<dbReference type="PANTHER" id="PTHR43540:SF1">
    <property type="entry name" value="ISOCHORISMATASE HYDROLASE"/>
    <property type="match status" value="1"/>
</dbReference>
<keyword evidence="1" id="KW-0378">Hydrolase</keyword>
<feature type="domain" description="Isochorismatase-like" evidence="2">
    <location>
        <begin position="5"/>
        <end position="148"/>
    </location>
</feature>
<dbReference type="InterPro" id="IPR000868">
    <property type="entry name" value="Isochorismatase-like_dom"/>
</dbReference>
<protein>
    <submittedName>
        <fullName evidence="3">Nicotinamidase-related amidase</fullName>
    </submittedName>
</protein>